<dbReference type="CDD" id="cd00056">
    <property type="entry name" value="ENDO3c"/>
    <property type="match status" value="1"/>
</dbReference>
<comment type="catalytic activity">
    <reaction evidence="1 14">
        <text>Hydrolyzes free adenine bases from 7,8-dihydro-8-oxoguanine:adenine mismatched double-stranded DNA, leaving an apurinic site.</text>
        <dbReference type="EC" id="3.2.2.31"/>
    </reaction>
</comment>
<dbReference type="CDD" id="cd03431">
    <property type="entry name" value="NUDIX_DNA_Glycosylase_C-MutY"/>
    <property type="match status" value="1"/>
</dbReference>
<keyword evidence="8 14" id="KW-0227">DNA damage</keyword>
<protein>
    <recommendedName>
        <fullName evidence="5 14">Adenine DNA glycosylase</fullName>
        <ecNumber evidence="4 14">3.2.2.31</ecNumber>
    </recommendedName>
</protein>
<sequence length="354" mass="39118">MDTTQFARALLDWYDAGHRALPWRQTRDPYRVWISEIMLQQTRAETAIPYYERFVLRFPDVRALAEAPEEDVLKAWEGLGYYSRARNLQSAARRIVCEYGGELPATSAQLRGLPGIGPYTAGAIASICFGERVAAVDGNVERVVSRLWGVREDVTRPPVRRAIAAHAQSLVPPERTGDFTNAMMELGATVCVPGAPRCLLCPAQAQCDACARGDAQDLPIKKKARPQRVQRMGVAIVRCGGRVLLRQRAERLLGGLWVFPLFEDATQPESLARALADTGIQAAYDAPLGDARHVFTHIIWEMALHALSSPDAPDLPGCRWVDAQALRALPLPTAMKAARIAALQLLDEWEEETT</sequence>
<reference evidence="16" key="1">
    <citation type="submission" date="2020-10" db="EMBL/GenBank/DDBJ databases">
        <authorList>
            <person name="Gilroy R."/>
        </authorList>
    </citation>
    <scope>NUCLEOTIDE SEQUENCE</scope>
    <source>
        <strain evidence="16">ChiSxjej2B14-6234</strain>
    </source>
</reference>
<evidence type="ECO:0000256" key="13">
    <source>
        <dbReference type="ARBA" id="ARBA00023295"/>
    </source>
</evidence>
<evidence type="ECO:0000256" key="9">
    <source>
        <dbReference type="ARBA" id="ARBA00022801"/>
    </source>
</evidence>
<evidence type="ECO:0000256" key="12">
    <source>
        <dbReference type="ARBA" id="ARBA00023204"/>
    </source>
</evidence>
<name>A0A9D1CQ56_9FIRM</name>
<accession>A0A9D1CQ56</accession>
<organism evidence="16 17">
    <name type="scientific">Candidatus Onthenecus intestinigallinarum</name>
    <dbReference type="NCBI Taxonomy" id="2840875"/>
    <lineage>
        <taxon>Bacteria</taxon>
        <taxon>Bacillati</taxon>
        <taxon>Bacillota</taxon>
        <taxon>Clostridia</taxon>
        <taxon>Eubacteriales</taxon>
        <taxon>Candidatus Onthenecus</taxon>
    </lineage>
</organism>
<dbReference type="Pfam" id="PF14815">
    <property type="entry name" value="NUDIX_4"/>
    <property type="match status" value="1"/>
</dbReference>
<evidence type="ECO:0000256" key="14">
    <source>
        <dbReference type="RuleBase" id="RU365096"/>
    </source>
</evidence>
<evidence type="ECO:0000313" key="16">
    <source>
        <dbReference type="EMBL" id="HIQ71300.1"/>
    </source>
</evidence>
<evidence type="ECO:0000256" key="2">
    <source>
        <dbReference type="ARBA" id="ARBA00002933"/>
    </source>
</evidence>
<comment type="cofactor">
    <cofactor evidence="14">
        <name>[4Fe-4S] cluster</name>
        <dbReference type="ChEBI" id="CHEBI:49883"/>
    </cofactor>
    <text evidence="14">Binds 1 [4Fe-4S] cluster.</text>
</comment>
<dbReference type="SUPFAM" id="SSF48150">
    <property type="entry name" value="DNA-glycosylase"/>
    <property type="match status" value="1"/>
</dbReference>
<evidence type="ECO:0000256" key="8">
    <source>
        <dbReference type="ARBA" id="ARBA00022763"/>
    </source>
</evidence>
<dbReference type="FunFam" id="1.10.340.30:FF:000002">
    <property type="entry name" value="Adenine DNA glycosylase"/>
    <property type="match status" value="1"/>
</dbReference>
<reference evidence="16" key="2">
    <citation type="journal article" date="2021" name="PeerJ">
        <title>Extensive microbial diversity within the chicken gut microbiome revealed by metagenomics and culture.</title>
        <authorList>
            <person name="Gilroy R."/>
            <person name="Ravi A."/>
            <person name="Getino M."/>
            <person name="Pursley I."/>
            <person name="Horton D.L."/>
            <person name="Alikhan N.F."/>
            <person name="Baker D."/>
            <person name="Gharbi K."/>
            <person name="Hall N."/>
            <person name="Watson M."/>
            <person name="Adriaenssens E.M."/>
            <person name="Foster-Nyarko E."/>
            <person name="Jarju S."/>
            <person name="Secka A."/>
            <person name="Antonio M."/>
            <person name="Oren A."/>
            <person name="Chaudhuri R.R."/>
            <person name="La Ragione R."/>
            <person name="Hildebrand F."/>
            <person name="Pallen M.J."/>
        </authorList>
    </citation>
    <scope>NUCLEOTIDE SEQUENCE</scope>
    <source>
        <strain evidence="16">ChiSxjej2B14-6234</strain>
    </source>
</reference>
<dbReference type="NCBIfam" id="TIGR01084">
    <property type="entry name" value="mutY"/>
    <property type="match status" value="1"/>
</dbReference>
<dbReference type="SUPFAM" id="SSF55811">
    <property type="entry name" value="Nudix"/>
    <property type="match status" value="1"/>
</dbReference>
<keyword evidence="13 14" id="KW-0326">Glycosidase</keyword>
<dbReference type="Gene3D" id="3.90.79.10">
    <property type="entry name" value="Nucleoside Triphosphate Pyrophosphohydrolase"/>
    <property type="match status" value="1"/>
</dbReference>
<dbReference type="InterPro" id="IPR029119">
    <property type="entry name" value="MutY_C"/>
</dbReference>
<comment type="caution">
    <text evidence="16">The sequence shown here is derived from an EMBL/GenBank/DDBJ whole genome shotgun (WGS) entry which is preliminary data.</text>
</comment>
<dbReference type="PANTHER" id="PTHR42944:SF1">
    <property type="entry name" value="ADENINE DNA GLYCOSYLASE"/>
    <property type="match status" value="1"/>
</dbReference>
<dbReference type="Pfam" id="PF00633">
    <property type="entry name" value="HHH"/>
    <property type="match status" value="1"/>
</dbReference>
<evidence type="ECO:0000256" key="7">
    <source>
        <dbReference type="ARBA" id="ARBA00022723"/>
    </source>
</evidence>
<feature type="domain" description="HhH-GPD" evidence="15">
    <location>
        <begin position="38"/>
        <end position="189"/>
    </location>
</feature>
<dbReference type="Pfam" id="PF00730">
    <property type="entry name" value="HhH-GPD"/>
    <property type="match status" value="1"/>
</dbReference>
<dbReference type="Proteomes" id="UP000886887">
    <property type="component" value="Unassembled WGS sequence"/>
</dbReference>
<dbReference type="GO" id="GO:0046872">
    <property type="term" value="F:metal ion binding"/>
    <property type="evidence" value="ECO:0007669"/>
    <property type="project" value="UniProtKB-UniRule"/>
</dbReference>
<dbReference type="GO" id="GO:0032357">
    <property type="term" value="F:oxidized purine DNA binding"/>
    <property type="evidence" value="ECO:0007669"/>
    <property type="project" value="TreeGrafter"/>
</dbReference>
<dbReference type="InterPro" id="IPR044298">
    <property type="entry name" value="MIG/MutY"/>
</dbReference>
<dbReference type="SMART" id="SM00478">
    <property type="entry name" value="ENDO3c"/>
    <property type="match status" value="1"/>
</dbReference>
<dbReference type="InterPro" id="IPR005760">
    <property type="entry name" value="A/G_AdeGlyc_MutY"/>
</dbReference>
<dbReference type="InterPro" id="IPR000445">
    <property type="entry name" value="HhH_motif"/>
</dbReference>
<dbReference type="GO" id="GO:0035485">
    <property type="term" value="F:adenine/guanine mispair binding"/>
    <property type="evidence" value="ECO:0007669"/>
    <property type="project" value="TreeGrafter"/>
</dbReference>
<dbReference type="AlphaFoldDB" id="A0A9D1CQ56"/>
<dbReference type="InterPro" id="IPR003265">
    <property type="entry name" value="HhH-GPD_domain"/>
</dbReference>
<keyword evidence="11" id="KW-0411">Iron-sulfur</keyword>
<proteinExistence type="inferred from homology"/>
<evidence type="ECO:0000259" key="15">
    <source>
        <dbReference type="SMART" id="SM00478"/>
    </source>
</evidence>
<evidence type="ECO:0000256" key="1">
    <source>
        <dbReference type="ARBA" id="ARBA00000843"/>
    </source>
</evidence>
<dbReference type="EMBL" id="DVFJ01000009">
    <property type="protein sequence ID" value="HIQ71300.1"/>
    <property type="molecule type" value="Genomic_DNA"/>
</dbReference>
<dbReference type="GO" id="GO:0006284">
    <property type="term" value="P:base-excision repair"/>
    <property type="evidence" value="ECO:0007669"/>
    <property type="project" value="UniProtKB-UniRule"/>
</dbReference>
<dbReference type="GO" id="GO:0034039">
    <property type="term" value="F:8-oxo-7,8-dihydroguanine DNA N-glycosylase activity"/>
    <property type="evidence" value="ECO:0007669"/>
    <property type="project" value="TreeGrafter"/>
</dbReference>
<keyword evidence="9" id="KW-0378">Hydrolase</keyword>
<dbReference type="Gene3D" id="1.10.1670.10">
    <property type="entry name" value="Helix-hairpin-Helix base-excision DNA repair enzymes (C-terminal)"/>
    <property type="match status" value="1"/>
</dbReference>
<dbReference type="InterPro" id="IPR011257">
    <property type="entry name" value="DNA_glycosylase"/>
</dbReference>
<evidence type="ECO:0000256" key="3">
    <source>
        <dbReference type="ARBA" id="ARBA00008343"/>
    </source>
</evidence>
<evidence type="ECO:0000256" key="11">
    <source>
        <dbReference type="ARBA" id="ARBA00023014"/>
    </source>
</evidence>
<keyword evidence="10 14" id="KW-0408">Iron</keyword>
<comment type="similarity">
    <text evidence="3 14">Belongs to the Nth/MutY family.</text>
</comment>
<evidence type="ECO:0000256" key="5">
    <source>
        <dbReference type="ARBA" id="ARBA00022023"/>
    </source>
</evidence>
<dbReference type="GO" id="GO:0006298">
    <property type="term" value="P:mismatch repair"/>
    <property type="evidence" value="ECO:0007669"/>
    <property type="project" value="TreeGrafter"/>
</dbReference>
<evidence type="ECO:0000313" key="17">
    <source>
        <dbReference type="Proteomes" id="UP000886887"/>
    </source>
</evidence>
<dbReference type="InterPro" id="IPR015797">
    <property type="entry name" value="NUDIX_hydrolase-like_dom_sf"/>
</dbReference>
<dbReference type="GO" id="GO:0051539">
    <property type="term" value="F:4 iron, 4 sulfur cluster binding"/>
    <property type="evidence" value="ECO:0007669"/>
    <property type="project" value="UniProtKB-UniRule"/>
</dbReference>
<dbReference type="Gene3D" id="1.10.340.30">
    <property type="entry name" value="Hypothetical protein, domain 2"/>
    <property type="match status" value="1"/>
</dbReference>
<keyword evidence="7" id="KW-0479">Metal-binding</keyword>
<dbReference type="GO" id="GO:0000701">
    <property type="term" value="F:purine-specific mismatch base pair DNA N-glycosylase activity"/>
    <property type="evidence" value="ECO:0007669"/>
    <property type="project" value="UniProtKB-EC"/>
</dbReference>
<dbReference type="InterPro" id="IPR023170">
    <property type="entry name" value="HhH_base_excis_C"/>
</dbReference>
<evidence type="ECO:0000256" key="6">
    <source>
        <dbReference type="ARBA" id="ARBA00022485"/>
    </source>
</evidence>
<evidence type="ECO:0000256" key="4">
    <source>
        <dbReference type="ARBA" id="ARBA00012045"/>
    </source>
</evidence>
<dbReference type="PANTHER" id="PTHR42944">
    <property type="entry name" value="ADENINE DNA GLYCOSYLASE"/>
    <property type="match status" value="1"/>
</dbReference>
<evidence type="ECO:0000256" key="10">
    <source>
        <dbReference type="ARBA" id="ARBA00023004"/>
    </source>
</evidence>
<dbReference type="EC" id="3.2.2.31" evidence="4 14"/>
<gene>
    <name evidence="16" type="primary">mutY</name>
    <name evidence="16" type="ORF">IAB73_03700</name>
</gene>
<comment type="function">
    <text evidence="2">Adenine glycosylase active on G-A mispairs. MutY also corrects error-prone DNA synthesis past GO lesions which are due to the oxidatively damaged form of guanine: 7,8-dihydro-8-oxoguanine (8-oxo-dGTP).</text>
</comment>
<keyword evidence="12" id="KW-0234">DNA repair</keyword>
<keyword evidence="6" id="KW-0004">4Fe-4S</keyword>